<dbReference type="CDD" id="cd02414">
    <property type="entry name" value="KH-II_Jag"/>
    <property type="match status" value="1"/>
</dbReference>
<dbReference type="InterPro" id="IPR004087">
    <property type="entry name" value="KH_dom"/>
</dbReference>
<dbReference type="InterPro" id="IPR038247">
    <property type="entry name" value="Jag_N_dom_sf"/>
</dbReference>
<evidence type="ECO:0000256" key="4">
    <source>
        <dbReference type="ARBA" id="ARBA00023186"/>
    </source>
</evidence>
<dbReference type="Gene3D" id="3.30.30.80">
    <property type="entry name" value="probable RNA-binding protein from clostridium symbiosum atcc 14940"/>
    <property type="match status" value="1"/>
</dbReference>
<comment type="subcellular location">
    <subcellularLocation>
        <location evidence="6">Cytoplasm</location>
    </subcellularLocation>
</comment>
<protein>
    <recommendedName>
        <fullName evidence="6">RNA-binding protein KhpB</fullName>
    </recommendedName>
    <alternativeName>
        <fullName evidence="6">RNA-binding protein EloR</fullName>
    </alternativeName>
</protein>
<dbReference type="SMART" id="SM00322">
    <property type="entry name" value="KH"/>
    <property type="match status" value="1"/>
</dbReference>
<dbReference type="EMBL" id="DXHX01000117">
    <property type="protein sequence ID" value="HIV74892.1"/>
    <property type="molecule type" value="Genomic_DNA"/>
</dbReference>
<dbReference type="Proteomes" id="UP000823937">
    <property type="component" value="Unassembled WGS sequence"/>
</dbReference>
<comment type="function">
    <text evidence="6">A probable RNA chaperone. Forms a complex with KhpA which binds to cellular RNA and controls its expression. Plays a role in peptidoglycan (PG) homeostasis and cell length regulation.</text>
</comment>
<evidence type="ECO:0000313" key="9">
    <source>
        <dbReference type="Proteomes" id="UP000823937"/>
    </source>
</evidence>
<dbReference type="GO" id="GO:0071555">
    <property type="term" value="P:cell wall organization"/>
    <property type="evidence" value="ECO:0007669"/>
    <property type="project" value="UniProtKB-KW"/>
</dbReference>
<dbReference type="PROSITE" id="PS51061">
    <property type="entry name" value="R3H"/>
    <property type="match status" value="1"/>
</dbReference>
<evidence type="ECO:0000259" key="7">
    <source>
        <dbReference type="PROSITE" id="PS51061"/>
    </source>
</evidence>
<comment type="similarity">
    <text evidence="6">Belongs to the KhpB RNA-binding protein family.</text>
</comment>
<dbReference type="PANTHER" id="PTHR35800:SF1">
    <property type="entry name" value="RNA-BINDING PROTEIN KHPB"/>
    <property type="match status" value="1"/>
</dbReference>
<dbReference type="NCBIfam" id="NF041568">
    <property type="entry name" value="Jag_EloR"/>
    <property type="match status" value="1"/>
</dbReference>
<organism evidence="8 9">
    <name type="scientific">Candidatus Pseudogracilibacillus intestinigallinarum</name>
    <dbReference type="NCBI Taxonomy" id="2838742"/>
    <lineage>
        <taxon>Bacteria</taxon>
        <taxon>Bacillati</taxon>
        <taxon>Bacillota</taxon>
        <taxon>Bacilli</taxon>
        <taxon>Bacillales</taxon>
        <taxon>Bacillaceae</taxon>
        <taxon>Pseudogracilibacillus</taxon>
    </lineage>
</organism>
<evidence type="ECO:0000256" key="2">
    <source>
        <dbReference type="ARBA" id="ARBA00022884"/>
    </source>
</evidence>
<dbReference type="PANTHER" id="PTHR35800">
    <property type="entry name" value="PROTEIN JAG"/>
    <property type="match status" value="1"/>
</dbReference>
<gene>
    <name evidence="6" type="primary">khpB</name>
    <name evidence="6" type="synonym">eloR</name>
    <name evidence="8" type="ORF">H9895_07450</name>
</gene>
<keyword evidence="3 6" id="KW-0133">Cell shape</keyword>
<dbReference type="InterPro" id="IPR034079">
    <property type="entry name" value="R3H_KhpB"/>
</dbReference>
<proteinExistence type="inferred from homology"/>
<feature type="region of interest" description="Jag_N domain" evidence="6">
    <location>
        <begin position="5"/>
        <end position="55"/>
    </location>
</feature>
<comment type="caution">
    <text evidence="8">The sequence shown here is derived from an EMBL/GenBank/DDBJ whole genome shotgun (WGS) entry which is preliminary data.</text>
</comment>
<dbReference type="InterPro" id="IPR039247">
    <property type="entry name" value="KhpB"/>
</dbReference>
<dbReference type="InterPro" id="IPR038008">
    <property type="entry name" value="Jag_KH"/>
</dbReference>
<comment type="domain">
    <text evidence="6">Has an N-terminal Jag-N domain and 2 RNA-binding domains (KH and R3H).</text>
</comment>
<dbReference type="GO" id="GO:0003723">
    <property type="term" value="F:RNA binding"/>
    <property type="evidence" value="ECO:0007669"/>
    <property type="project" value="UniProtKB-UniRule"/>
</dbReference>
<dbReference type="Pfam" id="PF13083">
    <property type="entry name" value="KH_KhpA-B"/>
    <property type="match status" value="1"/>
</dbReference>
<dbReference type="SMART" id="SM00393">
    <property type="entry name" value="R3H"/>
    <property type="match status" value="1"/>
</dbReference>
<dbReference type="CDD" id="cd02644">
    <property type="entry name" value="R3H_jag"/>
    <property type="match status" value="1"/>
</dbReference>
<dbReference type="InterPro" id="IPR001374">
    <property type="entry name" value="R3H_dom"/>
</dbReference>
<dbReference type="InterPro" id="IPR009019">
    <property type="entry name" value="KH_sf_prok-type"/>
</dbReference>
<dbReference type="Gene3D" id="3.30.300.20">
    <property type="match status" value="1"/>
</dbReference>
<dbReference type="HAMAP" id="MF_00867">
    <property type="entry name" value="KhpB"/>
    <property type="match status" value="1"/>
</dbReference>
<dbReference type="InterPro" id="IPR032782">
    <property type="entry name" value="KhpB_N"/>
</dbReference>
<dbReference type="GO" id="GO:0005737">
    <property type="term" value="C:cytoplasm"/>
    <property type="evidence" value="ECO:0007669"/>
    <property type="project" value="UniProtKB-SubCell"/>
</dbReference>
<dbReference type="SUPFAM" id="SSF82708">
    <property type="entry name" value="R3H domain"/>
    <property type="match status" value="1"/>
</dbReference>
<evidence type="ECO:0000256" key="1">
    <source>
        <dbReference type="ARBA" id="ARBA00022490"/>
    </source>
</evidence>
<dbReference type="SUPFAM" id="SSF54814">
    <property type="entry name" value="Prokaryotic type KH domain (KH-domain type II)"/>
    <property type="match status" value="1"/>
</dbReference>
<keyword evidence="4 6" id="KW-0143">Chaperone</keyword>
<keyword evidence="2 6" id="KW-0694">RNA-binding</keyword>
<evidence type="ECO:0000256" key="5">
    <source>
        <dbReference type="ARBA" id="ARBA00023316"/>
    </source>
</evidence>
<dbReference type="GO" id="GO:0009252">
    <property type="term" value="P:peptidoglycan biosynthetic process"/>
    <property type="evidence" value="ECO:0007669"/>
    <property type="project" value="UniProtKB-UniRule"/>
</dbReference>
<feature type="domain" description="R3H" evidence="7">
    <location>
        <begin position="140"/>
        <end position="205"/>
    </location>
</feature>
<sequence>MREVTASGQTVDEAVESALKQLNMSREEVEIDIIDEGKKGFLGIFGSSRAVVKVREVQNRVEDAKNYLISIAKNMDIDIDVIVEETEKVVTFTLEGDKLGLLIGKRGRTLNSLQYLTQLVLNKDGHKFQSVIVDAEGYRKRREETLMDLANKMAEKSIQLNKKISLEPMPAYERKIIHSALQETNTITTFSEGREPHRYIVIKPS</sequence>
<reference evidence="8" key="1">
    <citation type="journal article" date="2021" name="PeerJ">
        <title>Extensive microbial diversity within the chicken gut microbiome revealed by metagenomics and culture.</title>
        <authorList>
            <person name="Gilroy R."/>
            <person name="Ravi A."/>
            <person name="Getino M."/>
            <person name="Pursley I."/>
            <person name="Horton D.L."/>
            <person name="Alikhan N.F."/>
            <person name="Baker D."/>
            <person name="Gharbi K."/>
            <person name="Hall N."/>
            <person name="Watson M."/>
            <person name="Adriaenssens E.M."/>
            <person name="Foster-Nyarko E."/>
            <person name="Jarju S."/>
            <person name="Secka A."/>
            <person name="Antonio M."/>
            <person name="Oren A."/>
            <person name="Chaudhuri R.R."/>
            <person name="La Ragione R."/>
            <person name="Hildebrand F."/>
            <person name="Pallen M.J."/>
        </authorList>
    </citation>
    <scope>NUCLEOTIDE SEQUENCE</scope>
    <source>
        <strain evidence="8">CHK169-2315</strain>
    </source>
</reference>
<dbReference type="SMART" id="SM01245">
    <property type="entry name" value="Jag_N"/>
    <property type="match status" value="1"/>
</dbReference>
<comment type="subunit">
    <text evidence="6">Forms a complex with KhpA.</text>
</comment>
<dbReference type="Gene3D" id="3.30.1370.50">
    <property type="entry name" value="R3H-like domain"/>
    <property type="match status" value="1"/>
</dbReference>
<dbReference type="Pfam" id="PF01424">
    <property type="entry name" value="R3H"/>
    <property type="match status" value="1"/>
</dbReference>
<evidence type="ECO:0000256" key="3">
    <source>
        <dbReference type="ARBA" id="ARBA00022960"/>
    </source>
</evidence>
<dbReference type="AlphaFoldDB" id="A0A9D1TKZ4"/>
<name>A0A9D1TKZ4_9BACI</name>
<keyword evidence="5 6" id="KW-0961">Cell wall biogenesis/degradation</keyword>
<evidence type="ECO:0000256" key="6">
    <source>
        <dbReference type="HAMAP-Rule" id="MF_00867"/>
    </source>
</evidence>
<accession>A0A9D1TKZ4</accession>
<reference evidence="8" key="2">
    <citation type="submission" date="2021-04" db="EMBL/GenBank/DDBJ databases">
        <authorList>
            <person name="Gilroy R."/>
        </authorList>
    </citation>
    <scope>NUCLEOTIDE SEQUENCE</scope>
    <source>
        <strain evidence="8">CHK169-2315</strain>
    </source>
</reference>
<keyword evidence="1 6" id="KW-0963">Cytoplasm</keyword>
<dbReference type="Pfam" id="PF14804">
    <property type="entry name" value="Jag_N"/>
    <property type="match status" value="1"/>
</dbReference>
<dbReference type="InterPro" id="IPR036867">
    <property type="entry name" value="R3H_dom_sf"/>
</dbReference>
<dbReference type="GO" id="GO:0008360">
    <property type="term" value="P:regulation of cell shape"/>
    <property type="evidence" value="ECO:0007669"/>
    <property type="project" value="UniProtKB-KW"/>
</dbReference>
<dbReference type="InterPro" id="IPR015946">
    <property type="entry name" value="KH_dom-like_a/b"/>
</dbReference>
<evidence type="ECO:0000313" key="8">
    <source>
        <dbReference type="EMBL" id="HIV74892.1"/>
    </source>
</evidence>